<comment type="caution">
    <text evidence="10">The sequence shown here is derived from an EMBL/GenBank/DDBJ whole genome shotgun (WGS) entry which is preliminary data.</text>
</comment>
<keyword evidence="7" id="KW-0732">Signal</keyword>
<dbReference type="SUPFAM" id="SSF49464">
    <property type="entry name" value="Carboxypeptidase regulatory domain-like"/>
    <property type="match status" value="1"/>
</dbReference>
<keyword evidence="5" id="KW-0472">Membrane</keyword>
<keyword evidence="4" id="KW-0812">Transmembrane</keyword>
<accession>A0A932ENZ3</accession>
<evidence type="ECO:0000256" key="7">
    <source>
        <dbReference type="SAM" id="SignalP"/>
    </source>
</evidence>
<evidence type="ECO:0000256" key="3">
    <source>
        <dbReference type="ARBA" id="ARBA00022452"/>
    </source>
</evidence>
<dbReference type="EMBL" id="JACPNR010000004">
    <property type="protein sequence ID" value="MBI2677862.1"/>
    <property type="molecule type" value="Genomic_DNA"/>
</dbReference>
<keyword evidence="6" id="KW-0998">Cell outer membrane</keyword>
<dbReference type="Proteomes" id="UP000779809">
    <property type="component" value="Unassembled WGS sequence"/>
</dbReference>
<gene>
    <name evidence="10" type="ORF">HYX28_03680</name>
</gene>
<evidence type="ECO:0000256" key="6">
    <source>
        <dbReference type="ARBA" id="ARBA00023237"/>
    </source>
</evidence>
<keyword evidence="10" id="KW-0675">Receptor</keyword>
<dbReference type="GO" id="GO:0015344">
    <property type="term" value="F:siderophore uptake transmembrane transporter activity"/>
    <property type="evidence" value="ECO:0007669"/>
    <property type="project" value="TreeGrafter"/>
</dbReference>
<feature type="signal peptide" evidence="7">
    <location>
        <begin position="1"/>
        <end position="26"/>
    </location>
</feature>
<reference evidence="10" key="1">
    <citation type="submission" date="2020-07" db="EMBL/GenBank/DDBJ databases">
        <title>Huge and variable diversity of episymbiotic CPR bacteria and DPANN archaea in groundwater ecosystems.</title>
        <authorList>
            <person name="He C.Y."/>
            <person name="Keren R."/>
            <person name="Whittaker M."/>
            <person name="Farag I.F."/>
            <person name="Doudna J."/>
            <person name="Cate J.H.D."/>
            <person name="Banfield J.F."/>
        </authorList>
    </citation>
    <scope>NUCLEOTIDE SEQUENCE</scope>
    <source>
        <strain evidence="10">NC_groundwater_580_Pr5_B-0.1um_64_19</strain>
    </source>
</reference>
<evidence type="ECO:0000256" key="4">
    <source>
        <dbReference type="ARBA" id="ARBA00022692"/>
    </source>
</evidence>
<evidence type="ECO:0000313" key="10">
    <source>
        <dbReference type="EMBL" id="MBI2677862.1"/>
    </source>
</evidence>
<dbReference type="PANTHER" id="PTHR30069:SF46">
    <property type="entry name" value="OAR PROTEIN"/>
    <property type="match status" value="1"/>
</dbReference>
<comment type="subcellular location">
    <subcellularLocation>
        <location evidence="1">Cell outer membrane</location>
        <topology evidence="1">Multi-pass membrane protein</topology>
    </subcellularLocation>
</comment>
<dbReference type="Pfam" id="PF13620">
    <property type="entry name" value="CarboxypepD_reg"/>
    <property type="match status" value="1"/>
</dbReference>
<dbReference type="InterPro" id="IPR039426">
    <property type="entry name" value="TonB-dep_rcpt-like"/>
</dbReference>
<organism evidence="10 11">
    <name type="scientific">Candidatus Korobacter versatilis</name>
    <dbReference type="NCBI Taxonomy" id="658062"/>
    <lineage>
        <taxon>Bacteria</taxon>
        <taxon>Pseudomonadati</taxon>
        <taxon>Acidobacteriota</taxon>
        <taxon>Terriglobia</taxon>
        <taxon>Terriglobales</taxon>
        <taxon>Candidatus Korobacteraceae</taxon>
        <taxon>Candidatus Korobacter</taxon>
    </lineage>
</organism>
<feature type="domain" description="TonB-dependent receptor plug" evidence="8">
    <location>
        <begin position="141"/>
        <end position="237"/>
    </location>
</feature>
<evidence type="ECO:0000313" key="11">
    <source>
        <dbReference type="Proteomes" id="UP000779809"/>
    </source>
</evidence>
<keyword evidence="3" id="KW-1134">Transmembrane beta strand</keyword>
<dbReference type="SUPFAM" id="SSF56935">
    <property type="entry name" value="Porins"/>
    <property type="match status" value="1"/>
</dbReference>
<sequence length="1117" mass="121321">MSRLRTLLAAFCVVSFLLLSTLNLSAQKITGDITGTVTDSSGAALTGAKVTAENTGTTETATVTTNDTGYYRLLNLPPGVYKLSATAPGFKTTTRQAQVAMALVTSADFSMQPGGVEQTVNVEAAAPLIETEENRLSTLIENRRIEELPLNGRDFNSLLVVVPGVQRSPGGGFLSVNINGQRSTANNYAVDGIPNNDRYYGESAMNQTAILGTAATLVPLEGLTEFNVQSNPSAEYGVRGGSVVNVGLKSGTNTFHGSLFWTRHTDTLDARNWFTQPTENPRLRLNQYGLVVGGPIIKDKTFFYTSYQRFELASTFPYTAPVPTPTEINDAMACVATGGGGCLLGTPGPGSDMIFGTADDGTPNSIGTALLGLYPVNPTGELFIAIPNTVKVNNFHVKIDHIFNQNHRISGKYLFGDSANSSPAFAGTLPGGAGLPQDFYNSVAPSRAQLAGINYSWTISPTKILESRIGWTRFSQIIDVNNKIDPASLGINTGPLDPADFGVPAIYYMGYFGYVGGVLGYPITTRPDSSYDWQEHFTWVKGKHTMKMGGQFQNAYTKSVRNRARTEADVAFTDDHVLALQQLLLGYWDGASRFQGSTYRRIHQNSFGVYFQDSWKINPSFTLEYGVRYDISGALGEDFDNGANFLPDSPLADPGGLIPGFVPLSAQPLYAIDKDNWGPRIAFAWDITGKGRTVLRGGYNMNYDVPNFGTIHAPQVTGAFGPGARLGLFTQIPQGNFGIDTANNPQPTPSNNIVTFGGNPDCFTYLCVSPGVDIYGGSVTPTAPYTVMQIVPDFQTPRLQNYNLSLQQQVTKESAVTLSYVGSRASDLPAWRDLNAAVVGSGVSGCDRDASRAFDVSYAGTLCHVIQLNNDGHSNYNSLQASYQLRSWHRLSGQVNFVWSRTFDTGSANRGSSASGVSPCQNPYNVDCNYAPADFDVPINFNFSLVYDVPTVRGLPRLIGEGWQLNTIFVSTTGRPFTPFVGFDESGQGLSYNRAQYLGGPLNYNYSNVGQFFDTTQFVDPTPGTIGNAGRNMLRGPNFRQWDASIFKNFQFSERYKLQFRWEVFNVLNHPNFSIRTGNSNSGSFGRFRETADVAAFNPVLGSGAQRNMQFGVKFIF</sequence>
<proteinExistence type="predicted"/>
<dbReference type="InterPro" id="IPR057601">
    <property type="entry name" value="Oar-like_b-barrel"/>
</dbReference>
<keyword evidence="2" id="KW-0813">Transport</keyword>
<evidence type="ECO:0000259" key="9">
    <source>
        <dbReference type="Pfam" id="PF25183"/>
    </source>
</evidence>
<evidence type="ECO:0000256" key="5">
    <source>
        <dbReference type="ARBA" id="ARBA00023136"/>
    </source>
</evidence>
<evidence type="ECO:0000256" key="1">
    <source>
        <dbReference type="ARBA" id="ARBA00004571"/>
    </source>
</evidence>
<dbReference type="InterPro" id="IPR012910">
    <property type="entry name" value="Plug_dom"/>
</dbReference>
<dbReference type="Pfam" id="PF25183">
    <property type="entry name" value="OMP_b-brl_4"/>
    <property type="match status" value="1"/>
</dbReference>
<protein>
    <submittedName>
        <fullName evidence="10">TonB-dependent receptor</fullName>
    </submittedName>
</protein>
<dbReference type="PANTHER" id="PTHR30069">
    <property type="entry name" value="TONB-DEPENDENT OUTER MEMBRANE RECEPTOR"/>
    <property type="match status" value="1"/>
</dbReference>
<name>A0A932ENZ3_9BACT</name>
<dbReference type="InterPro" id="IPR008969">
    <property type="entry name" value="CarboxyPept-like_regulatory"/>
</dbReference>
<dbReference type="GO" id="GO:0009279">
    <property type="term" value="C:cell outer membrane"/>
    <property type="evidence" value="ECO:0007669"/>
    <property type="project" value="UniProtKB-SubCell"/>
</dbReference>
<dbReference type="Pfam" id="PF07715">
    <property type="entry name" value="Plug"/>
    <property type="match status" value="1"/>
</dbReference>
<dbReference type="InterPro" id="IPR036942">
    <property type="entry name" value="Beta-barrel_TonB_sf"/>
</dbReference>
<evidence type="ECO:0000256" key="2">
    <source>
        <dbReference type="ARBA" id="ARBA00022448"/>
    </source>
</evidence>
<dbReference type="Gene3D" id="2.60.40.1120">
    <property type="entry name" value="Carboxypeptidase-like, regulatory domain"/>
    <property type="match status" value="1"/>
</dbReference>
<dbReference type="Gene3D" id="2.40.170.20">
    <property type="entry name" value="TonB-dependent receptor, beta-barrel domain"/>
    <property type="match status" value="1"/>
</dbReference>
<evidence type="ECO:0000259" key="8">
    <source>
        <dbReference type="Pfam" id="PF07715"/>
    </source>
</evidence>
<dbReference type="GO" id="GO:0044718">
    <property type="term" value="P:siderophore transmembrane transport"/>
    <property type="evidence" value="ECO:0007669"/>
    <property type="project" value="TreeGrafter"/>
</dbReference>
<feature type="domain" description="TonB-dependent transporter Oar-like beta-barrel" evidence="9">
    <location>
        <begin position="248"/>
        <end position="1109"/>
    </location>
</feature>
<dbReference type="AlphaFoldDB" id="A0A932ENZ3"/>
<feature type="chain" id="PRO_5037619136" evidence="7">
    <location>
        <begin position="27"/>
        <end position="1117"/>
    </location>
</feature>